<keyword evidence="5 8" id="KW-0812">Transmembrane</keyword>
<evidence type="ECO:0000256" key="7">
    <source>
        <dbReference type="ARBA" id="ARBA00022989"/>
    </source>
</evidence>
<keyword evidence="8" id="KW-0472">Membrane</keyword>
<evidence type="ECO:0000256" key="6">
    <source>
        <dbReference type="ARBA" id="ARBA00022777"/>
    </source>
</evidence>
<keyword evidence="4" id="KW-0808">Transferase</keyword>
<dbReference type="PROSITE" id="PS50109">
    <property type="entry name" value="HIS_KIN"/>
    <property type="match status" value="1"/>
</dbReference>
<evidence type="ECO:0000313" key="11">
    <source>
        <dbReference type="Proteomes" id="UP000838160"/>
    </source>
</evidence>
<dbReference type="Gene3D" id="3.30.565.10">
    <property type="entry name" value="Histidine kinase-like ATPase, C-terminal domain"/>
    <property type="match status" value="1"/>
</dbReference>
<protein>
    <recommendedName>
        <fullName evidence="2">histidine kinase</fullName>
        <ecNumber evidence="2">2.7.13.3</ecNumber>
    </recommendedName>
</protein>
<dbReference type="CDD" id="cd00082">
    <property type="entry name" value="HisKA"/>
    <property type="match status" value="1"/>
</dbReference>
<sequence length="423" mass="47108">MRSRFFSDVQSMTGRLALFFSLVSAVVGLFCFVIISAVIYWAEDRVSERRIHIDRDAAIAIFQQGVAKGSLKLDTITYAYNDLDLVPERVKPYLEGKTSYLNDIGSEPDSVMVLFQHYEHQGELYPIVVVSAIDRVETPALEFTAVIGLILLLVTILMLLFGRLLQRLSASLIQPVNVLNHQLELHQGDPSLQFLMPEGSAREFKLLAAKLNEYRVQADKLLKREQAFARYASHELRTPLTVIKGASGLLARNSQTPFEERQVTRIKDSTNQMSAMIDTLLSLVRYERDRDSAPIRTITAQEIHDIVALNQAQADLKNLAIEVNVVSTPQTQATYATMIIVLGNLLRNAIAASQNGPIQVLMNSKSLIVTDDGEGLSETPTAEGHGLGLLIVDDLCKRYGWRFKLENHPQGGCHASIEFSSLN</sequence>
<dbReference type="InterPro" id="IPR005467">
    <property type="entry name" value="His_kinase_dom"/>
</dbReference>
<dbReference type="InterPro" id="IPR003594">
    <property type="entry name" value="HATPase_dom"/>
</dbReference>
<dbReference type="RefSeq" id="WP_237484202.1">
    <property type="nucleotide sequence ID" value="NZ_CAKLCM010000002.1"/>
</dbReference>
<feature type="transmembrane region" description="Helical" evidence="8">
    <location>
        <begin position="143"/>
        <end position="165"/>
    </location>
</feature>
<dbReference type="InterPro" id="IPR036097">
    <property type="entry name" value="HisK_dim/P_sf"/>
</dbReference>
<dbReference type="Gene3D" id="1.10.287.130">
    <property type="match status" value="1"/>
</dbReference>
<evidence type="ECO:0000256" key="3">
    <source>
        <dbReference type="ARBA" id="ARBA00022553"/>
    </source>
</evidence>
<dbReference type="SMART" id="SM00388">
    <property type="entry name" value="HisKA"/>
    <property type="match status" value="1"/>
</dbReference>
<keyword evidence="7 8" id="KW-1133">Transmembrane helix</keyword>
<dbReference type="Proteomes" id="UP000838160">
    <property type="component" value="Unassembled WGS sequence"/>
</dbReference>
<dbReference type="InterPro" id="IPR050428">
    <property type="entry name" value="TCS_sensor_his_kinase"/>
</dbReference>
<evidence type="ECO:0000313" key="10">
    <source>
        <dbReference type="EMBL" id="CAH0525692.1"/>
    </source>
</evidence>
<keyword evidence="3" id="KW-0597">Phosphoprotein</keyword>
<feature type="transmembrane region" description="Helical" evidence="8">
    <location>
        <begin position="16"/>
        <end position="42"/>
    </location>
</feature>
<feature type="domain" description="Histidine kinase" evidence="9">
    <location>
        <begin position="231"/>
        <end position="423"/>
    </location>
</feature>
<keyword evidence="6" id="KW-0418">Kinase</keyword>
<dbReference type="InterPro" id="IPR003661">
    <property type="entry name" value="HisK_dim/P_dom"/>
</dbReference>
<comment type="caution">
    <text evidence="10">The sequence shown here is derived from an EMBL/GenBank/DDBJ whole genome shotgun (WGS) entry which is preliminary data.</text>
</comment>
<dbReference type="EC" id="2.7.13.3" evidence="2"/>
<dbReference type="PANTHER" id="PTHR45436">
    <property type="entry name" value="SENSOR HISTIDINE KINASE YKOH"/>
    <property type="match status" value="1"/>
</dbReference>
<dbReference type="EMBL" id="CAKLCM010000002">
    <property type="protein sequence ID" value="CAH0525692.1"/>
    <property type="molecule type" value="Genomic_DNA"/>
</dbReference>
<proteinExistence type="predicted"/>
<dbReference type="SUPFAM" id="SSF55874">
    <property type="entry name" value="ATPase domain of HSP90 chaperone/DNA topoisomerase II/histidine kinase"/>
    <property type="match status" value="1"/>
</dbReference>
<comment type="catalytic activity">
    <reaction evidence="1">
        <text>ATP + protein L-histidine = ADP + protein N-phospho-L-histidine.</text>
        <dbReference type="EC" id="2.7.13.3"/>
    </reaction>
</comment>
<evidence type="ECO:0000256" key="1">
    <source>
        <dbReference type="ARBA" id="ARBA00000085"/>
    </source>
</evidence>
<evidence type="ECO:0000256" key="2">
    <source>
        <dbReference type="ARBA" id="ARBA00012438"/>
    </source>
</evidence>
<dbReference type="InterPro" id="IPR036890">
    <property type="entry name" value="HATPase_C_sf"/>
</dbReference>
<evidence type="ECO:0000256" key="4">
    <source>
        <dbReference type="ARBA" id="ARBA00022679"/>
    </source>
</evidence>
<dbReference type="SMART" id="SM00387">
    <property type="entry name" value="HATPase_c"/>
    <property type="match status" value="1"/>
</dbReference>
<keyword evidence="11" id="KW-1185">Reference proteome</keyword>
<dbReference type="PANTHER" id="PTHR45436:SF16">
    <property type="entry name" value="HISTIDINE KINASE"/>
    <property type="match status" value="1"/>
</dbReference>
<evidence type="ECO:0000259" key="9">
    <source>
        <dbReference type="PROSITE" id="PS50109"/>
    </source>
</evidence>
<reference evidence="10" key="1">
    <citation type="submission" date="2021-12" db="EMBL/GenBank/DDBJ databases">
        <authorList>
            <person name="Rodrigo-Torres L."/>
            <person name="Arahal R. D."/>
            <person name="Lucena T."/>
        </authorList>
    </citation>
    <scope>NUCLEOTIDE SEQUENCE</scope>
    <source>
        <strain evidence="10">CECT 8226</strain>
    </source>
</reference>
<accession>A0ABM8ZGD9</accession>
<name>A0ABM8ZGD9_9VIBR</name>
<gene>
    <name evidence="10" type="ORF">VHP8226_01222</name>
</gene>
<dbReference type="Pfam" id="PF00512">
    <property type="entry name" value="HisKA"/>
    <property type="match status" value="1"/>
</dbReference>
<dbReference type="SUPFAM" id="SSF47384">
    <property type="entry name" value="Homodimeric domain of signal transducing histidine kinase"/>
    <property type="match status" value="1"/>
</dbReference>
<evidence type="ECO:0000256" key="5">
    <source>
        <dbReference type="ARBA" id="ARBA00022692"/>
    </source>
</evidence>
<organism evidence="10 11">
    <name type="scientific">Vibrio hippocampi</name>
    <dbReference type="NCBI Taxonomy" id="654686"/>
    <lineage>
        <taxon>Bacteria</taxon>
        <taxon>Pseudomonadati</taxon>
        <taxon>Pseudomonadota</taxon>
        <taxon>Gammaproteobacteria</taxon>
        <taxon>Vibrionales</taxon>
        <taxon>Vibrionaceae</taxon>
        <taxon>Vibrio</taxon>
    </lineage>
</organism>
<dbReference type="Pfam" id="PF02518">
    <property type="entry name" value="HATPase_c"/>
    <property type="match status" value="1"/>
</dbReference>
<evidence type="ECO:0000256" key="8">
    <source>
        <dbReference type="SAM" id="Phobius"/>
    </source>
</evidence>